<dbReference type="AlphaFoldDB" id="A0A8B6DBD4"/>
<feature type="compositionally biased region" description="Polar residues" evidence="1">
    <location>
        <begin position="60"/>
        <end position="73"/>
    </location>
</feature>
<evidence type="ECO:0000256" key="1">
    <source>
        <dbReference type="SAM" id="MobiDB-lite"/>
    </source>
</evidence>
<feature type="region of interest" description="Disordered" evidence="1">
    <location>
        <begin position="38"/>
        <end position="122"/>
    </location>
</feature>
<dbReference type="Proteomes" id="UP000596742">
    <property type="component" value="Unassembled WGS sequence"/>
</dbReference>
<protein>
    <submittedName>
        <fullName evidence="2">Uncharacterized protein</fullName>
    </submittedName>
</protein>
<accession>A0A8B6DBD4</accession>
<evidence type="ECO:0000313" key="3">
    <source>
        <dbReference type="Proteomes" id="UP000596742"/>
    </source>
</evidence>
<reference evidence="2" key="1">
    <citation type="submission" date="2018-11" db="EMBL/GenBank/DDBJ databases">
        <authorList>
            <person name="Alioto T."/>
            <person name="Alioto T."/>
        </authorList>
    </citation>
    <scope>NUCLEOTIDE SEQUENCE</scope>
</reference>
<sequence>MAHREHMDNTLEENERCSNDEIKQMFRNKLEIVLKIDNTNVYDNNDSDVSNATTDHDPESVSTQLTNIAQYTLDNEDSSNKDQGTDEGTDNLQSYRGSRLVPRLQLPNTTPHLSKKEKKRKT</sequence>
<evidence type="ECO:0000313" key="2">
    <source>
        <dbReference type="EMBL" id="VDI17739.1"/>
    </source>
</evidence>
<name>A0A8B6DBD4_MYTGA</name>
<proteinExistence type="predicted"/>
<feature type="compositionally biased region" description="Low complexity" evidence="1">
    <location>
        <begin position="38"/>
        <end position="51"/>
    </location>
</feature>
<keyword evidence="3" id="KW-1185">Reference proteome</keyword>
<gene>
    <name evidence="2" type="ORF">MGAL_10B034306</name>
</gene>
<feature type="compositionally biased region" description="Basic residues" evidence="1">
    <location>
        <begin position="113"/>
        <end position="122"/>
    </location>
</feature>
<dbReference type="EMBL" id="UYJE01003251">
    <property type="protein sequence ID" value="VDI17739.1"/>
    <property type="molecule type" value="Genomic_DNA"/>
</dbReference>
<organism evidence="2 3">
    <name type="scientific">Mytilus galloprovincialis</name>
    <name type="common">Mediterranean mussel</name>
    <dbReference type="NCBI Taxonomy" id="29158"/>
    <lineage>
        <taxon>Eukaryota</taxon>
        <taxon>Metazoa</taxon>
        <taxon>Spiralia</taxon>
        <taxon>Lophotrochozoa</taxon>
        <taxon>Mollusca</taxon>
        <taxon>Bivalvia</taxon>
        <taxon>Autobranchia</taxon>
        <taxon>Pteriomorphia</taxon>
        <taxon>Mytilida</taxon>
        <taxon>Mytiloidea</taxon>
        <taxon>Mytilidae</taxon>
        <taxon>Mytilinae</taxon>
        <taxon>Mytilus</taxon>
    </lineage>
</organism>
<comment type="caution">
    <text evidence="2">The sequence shown here is derived from an EMBL/GenBank/DDBJ whole genome shotgun (WGS) entry which is preliminary data.</text>
</comment>